<evidence type="ECO:0000256" key="1">
    <source>
        <dbReference type="SAM" id="Phobius"/>
    </source>
</evidence>
<reference evidence="2" key="2">
    <citation type="submission" date="2021-04" db="EMBL/GenBank/DDBJ databases">
        <authorList>
            <person name="Gilroy R."/>
        </authorList>
    </citation>
    <scope>NUCLEOTIDE SEQUENCE</scope>
    <source>
        <strain evidence="2">1719</strain>
    </source>
</reference>
<keyword evidence="1" id="KW-0812">Transmembrane</keyword>
<dbReference type="AlphaFoldDB" id="A0A9D2AZ47"/>
<evidence type="ECO:0000313" key="3">
    <source>
        <dbReference type="Proteomes" id="UP000824156"/>
    </source>
</evidence>
<dbReference type="Proteomes" id="UP000824156">
    <property type="component" value="Unassembled WGS sequence"/>
</dbReference>
<keyword evidence="1" id="KW-1133">Transmembrane helix</keyword>
<organism evidence="2 3">
    <name type="scientific">Candidatus Sphingobacterium stercoripullorum</name>
    <dbReference type="NCBI Taxonomy" id="2838759"/>
    <lineage>
        <taxon>Bacteria</taxon>
        <taxon>Pseudomonadati</taxon>
        <taxon>Bacteroidota</taxon>
        <taxon>Sphingobacteriia</taxon>
        <taxon>Sphingobacteriales</taxon>
        <taxon>Sphingobacteriaceae</taxon>
        <taxon>Sphingobacterium</taxon>
    </lineage>
</organism>
<reference evidence="2" key="1">
    <citation type="journal article" date="2021" name="PeerJ">
        <title>Extensive microbial diversity within the chicken gut microbiome revealed by metagenomics and culture.</title>
        <authorList>
            <person name="Gilroy R."/>
            <person name="Ravi A."/>
            <person name="Getino M."/>
            <person name="Pursley I."/>
            <person name="Horton D.L."/>
            <person name="Alikhan N.F."/>
            <person name="Baker D."/>
            <person name="Gharbi K."/>
            <person name="Hall N."/>
            <person name="Watson M."/>
            <person name="Adriaenssens E.M."/>
            <person name="Foster-Nyarko E."/>
            <person name="Jarju S."/>
            <person name="Secka A."/>
            <person name="Antonio M."/>
            <person name="Oren A."/>
            <person name="Chaudhuri R.R."/>
            <person name="La Ragione R."/>
            <person name="Hildebrand F."/>
            <person name="Pallen M.J."/>
        </authorList>
    </citation>
    <scope>NUCLEOTIDE SEQUENCE</scope>
    <source>
        <strain evidence="2">1719</strain>
    </source>
</reference>
<dbReference type="EMBL" id="DXEZ01000311">
    <property type="protein sequence ID" value="HIX55552.1"/>
    <property type="molecule type" value="Genomic_DNA"/>
</dbReference>
<proteinExistence type="predicted"/>
<accession>A0A9D2AZ47</accession>
<gene>
    <name evidence="2" type="ORF">H9853_11055</name>
</gene>
<feature type="non-terminal residue" evidence="2">
    <location>
        <position position="1"/>
    </location>
</feature>
<keyword evidence="1" id="KW-0472">Membrane</keyword>
<name>A0A9D2AZ47_9SPHI</name>
<protein>
    <submittedName>
        <fullName evidence="2">Uncharacterized protein</fullName>
    </submittedName>
</protein>
<evidence type="ECO:0000313" key="2">
    <source>
        <dbReference type="EMBL" id="HIX55552.1"/>
    </source>
</evidence>
<comment type="caution">
    <text evidence="2">The sequence shown here is derived from an EMBL/GenBank/DDBJ whole genome shotgun (WGS) entry which is preliminary data.</text>
</comment>
<sequence>NGKKHEVRTFHPDLGYSYYARNSRILRSHFLQGIALFRPDLRIDPFIYSEFSIHPETYEFDKKNYRTGIIIAIIFVILIFIGIGWYMKYRFGASLLF</sequence>
<feature type="transmembrane region" description="Helical" evidence="1">
    <location>
        <begin position="68"/>
        <end position="87"/>
    </location>
</feature>